<organism evidence="7 8">
    <name type="scientific">Olea europaea subsp. europaea</name>
    <dbReference type="NCBI Taxonomy" id="158383"/>
    <lineage>
        <taxon>Eukaryota</taxon>
        <taxon>Viridiplantae</taxon>
        <taxon>Streptophyta</taxon>
        <taxon>Embryophyta</taxon>
        <taxon>Tracheophyta</taxon>
        <taxon>Spermatophyta</taxon>
        <taxon>Magnoliopsida</taxon>
        <taxon>eudicotyledons</taxon>
        <taxon>Gunneridae</taxon>
        <taxon>Pentapetalae</taxon>
        <taxon>asterids</taxon>
        <taxon>lamiids</taxon>
        <taxon>Lamiales</taxon>
        <taxon>Oleaceae</taxon>
        <taxon>Oleeae</taxon>
        <taxon>Olea</taxon>
    </lineage>
</organism>
<dbReference type="SMART" id="SM00220">
    <property type="entry name" value="S_TKc"/>
    <property type="match status" value="1"/>
</dbReference>
<comment type="caution">
    <text evidence="7">The sequence shown here is derived from an EMBL/GenBank/DDBJ whole genome shotgun (WGS) entry which is preliminary data.</text>
</comment>
<keyword evidence="4 7" id="KW-0418">Kinase</keyword>
<evidence type="ECO:0000313" key="7">
    <source>
        <dbReference type="EMBL" id="CAA3018100.1"/>
    </source>
</evidence>
<sequence length="121" mass="13894">MEPCIVREVSAMRCLDHHPNILKLPKVMATRTKIYLVVDLVPGNEFLAKLKCQRRFSESMTRYYFHQLVSGLLFYHQNDIAHCNIKPQNLFLDNKGSLKIINFGLSALSKQKMDGLLLCGI</sequence>
<evidence type="ECO:0000256" key="3">
    <source>
        <dbReference type="ARBA" id="ARBA00022741"/>
    </source>
</evidence>
<proteinExistence type="predicted"/>
<dbReference type="Pfam" id="PF00069">
    <property type="entry name" value="Pkinase"/>
    <property type="match status" value="1"/>
</dbReference>
<protein>
    <submittedName>
        <fullName evidence="7">CBL-interacting serine threonine- kinase 7-like</fullName>
    </submittedName>
</protein>
<keyword evidence="2" id="KW-0808">Transferase</keyword>
<dbReference type="GO" id="GO:0007165">
    <property type="term" value="P:signal transduction"/>
    <property type="evidence" value="ECO:0007669"/>
    <property type="project" value="TreeGrafter"/>
</dbReference>
<dbReference type="InterPro" id="IPR011009">
    <property type="entry name" value="Kinase-like_dom_sf"/>
</dbReference>
<gene>
    <name evidence="7" type="ORF">OLEA9_A026576</name>
</gene>
<keyword evidence="5" id="KW-0067">ATP-binding</keyword>
<dbReference type="OrthoDB" id="1660323at2759"/>
<accession>A0A8S0UER6</accession>
<keyword evidence="1" id="KW-0723">Serine/threonine-protein kinase</keyword>
<dbReference type="AlphaFoldDB" id="A0A8S0UER6"/>
<dbReference type="PANTHER" id="PTHR43895:SF33">
    <property type="entry name" value="PROTEIN KINASE DOMAIN-CONTAINING PROTEIN"/>
    <property type="match status" value="1"/>
</dbReference>
<dbReference type="Proteomes" id="UP000594638">
    <property type="component" value="Unassembled WGS sequence"/>
</dbReference>
<dbReference type="Gene3D" id="1.10.510.10">
    <property type="entry name" value="Transferase(Phosphotransferase) domain 1"/>
    <property type="match status" value="1"/>
</dbReference>
<evidence type="ECO:0000256" key="4">
    <source>
        <dbReference type="ARBA" id="ARBA00022777"/>
    </source>
</evidence>
<evidence type="ECO:0000313" key="8">
    <source>
        <dbReference type="Proteomes" id="UP000594638"/>
    </source>
</evidence>
<dbReference type="SUPFAM" id="SSF56112">
    <property type="entry name" value="Protein kinase-like (PK-like)"/>
    <property type="match status" value="1"/>
</dbReference>
<name>A0A8S0UER6_OLEEU</name>
<dbReference type="InterPro" id="IPR000719">
    <property type="entry name" value="Prot_kinase_dom"/>
</dbReference>
<evidence type="ECO:0000256" key="1">
    <source>
        <dbReference type="ARBA" id="ARBA00022527"/>
    </source>
</evidence>
<dbReference type="GO" id="GO:0004674">
    <property type="term" value="F:protein serine/threonine kinase activity"/>
    <property type="evidence" value="ECO:0007669"/>
    <property type="project" value="UniProtKB-KW"/>
</dbReference>
<dbReference type="Gramene" id="OE9A026576T1">
    <property type="protein sequence ID" value="OE9A026576C1"/>
    <property type="gene ID" value="OE9A026576"/>
</dbReference>
<evidence type="ECO:0000256" key="2">
    <source>
        <dbReference type="ARBA" id="ARBA00022679"/>
    </source>
</evidence>
<dbReference type="PROSITE" id="PS50011">
    <property type="entry name" value="PROTEIN_KINASE_DOM"/>
    <property type="match status" value="1"/>
</dbReference>
<dbReference type="GO" id="GO:0005524">
    <property type="term" value="F:ATP binding"/>
    <property type="evidence" value="ECO:0007669"/>
    <property type="project" value="UniProtKB-KW"/>
</dbReference>
<reference evidence="7 8" key="1">
    <citation type="submission" date="2019-12" db="EMBL/GenBank/DDBJ databases">
        <authorList>
            <person name="Alioto T."/>
            <person name="Alioto T."/>
            <person name="Gomez Garrido J."/>
        </authorList>
    </citation>
    <scope>NUCLEOTIDE SEQUENCE [LARGE SCALE GENOMIC DNA]</scope>
</reference>
<feature type="domain" description="Protein kinase" evidence="6">
    <location>
        <begin position="1"/>
        <end position="121"/>
    </location>
</feature>
<dbReference type="PANTHER" id="PTHR43895">
    <property type="entry name" value="CALCIUM/CALMODULIN-DEPENDENT PROTEIN KINASE KINASE-RELATED"/>
    <property type="match status" value="1"/>
</dbReference>
<keyword evidence="3" id="KW-0547">Nucleotide-binding</keyword>
<evidence type="ECO:0000256" key="5">
    <source>
        <dbReference type="ARBA" id="ARBA00022840"/>
    </source>
</evidence>
<evidence type="ECO:0000259" key="6">
    <source>
        <dbReference type="PROSITE" id="PS50011"/>
    </source>
</evidence>
<keyword evidence="8" id="KW-1185">Reference proteome</keyword>
<dbReference type="EMBL" id="CACTIH010007783">
    <property type="protein sequence ID" value="CAA3018100.1"/>
    <property type="molecule type" value="Genomic_DNA"/>
</dbReference>